<dbReference type="SUPFAM" id="SSF47175">
    <property type="entry name" value="Cytochromes"/>
    <property type="match status" value="1"/>
</dbReference>
<evidence type="ECO:0000256" key="1">
    <source>
        <dbReference type="ARBA" id="ARBA00022448"/>
    </source>
</evidence>
<dbReference type="GO" id="GO:0042597">
    <property type="term" value="C:periplasmic space"/>
    <property type="evidence" value="ECO:0007669"/>
    <property type="project" value="InterPro"/>
</dbReference>
<keyword evidence="3 6" id="KW-0479">Metal-binding</keyword>
<keyword evidence="2 7" id="KW-0349">Heme</keyword>
<dbReference type="InterPro" id="IPR012127">
    <property type="entry name" value="Cyt_c_prime"/>
</dbReference>
<feature type="signal peptide" evidence="8">
    <location>
        <begin position="1"/>
        <end position="20"/>
    </location>
</feature>
<evidence type="ECO:0000256" key="3">
    <source>
        <dbReference type="ARBA" id="ARBA00022723"/>
    </source>
</evidence>
<keyword evidence="8" id="KW-0732">Signal</keyword>
<dbReference type="PIRSF" id="PIRSF000027">
    <property type="entry name" value="Cytc_c_prime"/>
    <property type="match status" value="1"/>
</dbReference>
<keyword evidence="5 6" id="KW-0408">Iron</keyword>
<dbReference type="AlphaFoldDB" id="A0A0R3LFZ0"/>
<dbReference type="GO" id="GO:0022900">
    <property type="term" value="P:electron transport chain"/>
    <property type="evidence" value="ECO:0007669"/>
    <property type="project" value="InterPro"/>
</dbReference>
<evidence type="ECO:0000313" key="9">
    <source>
        <dbReference type="EMBL" id="KRR06727.1"/>
    </source>
</evidence>
<evidence type="ECO:0000256" key="7">
    <source>
        <dbReference type="PIRSR" id="PIRSR000027-2"/>
    </source>
</evidence>
<comment type="PTM">
    <text evidence="7">Binds 1 heme group per subunit.</text>
</comment>
<dbReference type="RefSeq" id="WP_057836627.1">
    <property type="nucleotide sequence ID" value="NZ_LLXZ01000110.1"/>
</dbReference>
<gene>
    <name evidence="9" type="ORF">CQ12_34565</name>
</gene>
<feature type="binding site" description="covalent" evidence="7">
    <location>
        <position position="140"/>
    </location>
    <ligand>
        <name>heme c</name>
        <dbReference type="ChEBI" id="CHEBI:61717"/>
    </ligand>
</feature>
<sequence length="148" mass="15723">MKRMLVVAGALLLSVGAGIAQQDVANQTQTTMKATGRALGAVLSPMVKGEKPYDQAAVTTALGQLEETAKKLPTMFPESIKGVKIEGDYSASPKIWEDKAGFAAKIENYAKAVTEAKAKIKDLDSLKANVPAIGKECSACHETFRLKI</sequence>
<evidence type="ECO:0000256" key="5">
    <source>
        <dbReference type="ARBA" id="ARBA00023004"/>
    </source>
</evidence>
<name>A0A0R3LFZ0_9BRAD</name>
<accession>A0A0R3LFZ0</accession>
<comment type="caution">
    <text evidence="9">The sequence shown here is derived from an EMBL/GenBank/DDBJ whole genome shotgun (WGS) entry which is preliminary data.</text>
</comment>
<keyword evidence="4" id="KW-0249">Electron transport</keyword>
<dbReference type="InterPro" id="IPR002321">
    <property type="entry name" value="Cyt_c_II"/>
</dbReference>
<evidence type="ECO:0000256" key="4">
    <source>
        <dbReference type="ARBA" id="ARBA00022982"/>
    </source>
</evidence>
<feature type="chain" id="PRO_5006443013" evidence="8">
    <location>
        <begin position="21"/>
        <end position="148"/>
    </location>
</feature>
<dbReference type="EMBL" id="LLXZ01000110">
    <property type="protein sequence ID" value="KRR06727.1"/>
    <property type="molecule type" value="Genomic_DNA"/>
</dbReference>
<dbReference type="Proteomes" id="UP000050863">
    <property type="component" value="Unassembled WGS sequence"/>
</dbReference>
<dbReference type="STRING" id="280332.CQ12_34565"/>
<feature type="binding site" description="axial binding residue" evidence="6">
    <location>
        <position position="141"/>
    </location>
    <ligand>
        <name>heme c</name>
        <dbReference type="ChEBI" id="CHEBI:61717"/>
    </ligand>
    <ligandPart>
        <name>Fe</name>
        <dbReference type="ChEBI" id="CHEBI:18248"/>
    </ligandPart>
</feature>
<dbReference type="OrthoDB" id="9811729at2"/>
<reference evidence="9 10" key="1">
    <citation type="submission" date="2014-03" db="EMBL/GenBank/DDBJ databases">
        <title>Bradyrhizobium valentinum sp. nov., isolated from effective nodules of Lupinus mariae-josephae, a lupine endemic of basic-lime soils in Eastern Spain.</title>
        <authorList>
            <person name="Duran D."/>
            <person name="Rey L."/>
            <person name="Navarro A."/>
            <person name="Busquets A."/>
            <person name="Imperial J."/>
            <person name="Ruiz-Argueso T."/>
        </authorList>
    </citation>
    <scope>NUCLEOTIDE SEQUENCE [LARGE SCALE GENOMIC DNA]</scope>
    <source>
        <strain evidence="9 10">PAC68</strain>
    </source>
</reference>
<evidence type="ECO:0000256" key="8">
    <source>
        <dbReference type="SAM" id="SignalP"/>
    </source>
</evidence>
<protein>
    <submittedName>
        <fullName evidence="9">Cytochrome C</fullName>
    </submittedName>
</protein>
<proteinExistence type="predicted"/>
<dbReference type="InterPro" id="IPR010980">
    <property type="entry name" value="Cyt_c/b562"/>
</dbReference>
<keyword evidence="1" id="KW-0813">Transport</keyword>
<keyword evidence="10" id="KW-1185">Reference proteome</keyword>
<organism evidence="9 10">
    <name type="scientific">Bradyrhizobium jicamae</name>
    <dbReference type="NCBI Taxonomy" id="280332"/>
    <lineage>
        <taxon>Bacteria</taxon>
        <taxon>Pseudomonadati</taxon>
        <taxon>Pseudomonadota</taxon>
        <taxon>Alphaproteobacteria</taxon>
        <taxon>Hyphomicrobiales</taxon>
        <taxon>Nitrobacteraceae</taxon>
        <taxon>Bradyrhizobium</taxon>
    </lineage>
</organism>
<evidence type="ECO:0000313" key="10">
    <source>
        <dbReference type="Proteomes" id="UP000050863"/>
    </source>
</evidence>
<evidence type="ECO:0000256" key="6">
    <source>
        <dbReference type="PIRSR" id="PIRSR000027-1"/>
    </source>
</evidence>
<dbReference type="PROSITE" id="PS51009">
    <property type="entry name" value="CYTCII"/>
    <property type="match status" value="1"/>
</dbReference>
<dbReference type="Pfam" id="PF01322">
    <property type="entry name" value="Cytochrom_C_2"/>
    <property type="match status" value="1"/>
</dbReference>
<dbReference type="GO" id="GO:0005506">
    <property type="term" value="F:iron ion binding"/>
    <property type="evidence" value="ECO:0007669"/>
    <property type="project" value="InterPro"/>
</dbReference>
<evidence type="ECO:0000256" key="2">
    <source>
        <dbReference type="ARBA" id="ARBA00022617"/>
    </source>
</evidence>
<feature type="binding site" description="covalent" evidence="7">
    <location>
        <position position="137"/>
    </location>
    <ligand>
        <name>heme c</name>
        <dbReference type="ChEBI" id="CHEBI:61717"/>
    </ligand>
</feature>
<dbReference type="GO" id="GO:0009055">
    <property type="term" value="F:electron transfer activity"/>
    <property type="evidence" value="ECO:0007669"/>
    <property type="project" value="InterPro"/>
</dbReference>
<dbReference type="Gene3D" id="1.20.120.10">
    <property type="entry name" value="Cytochrome c/b562"/>
    <property type="match status" value="1"/>
</dbReference>
<dbReference type="GO" id="GO:0020037">
    <property type="term" value="F:heme binding"/>
    <property type="evidence" value="ECO:0007669"/>
    <property type="project" value="InterPro"/>
</dbReference>